<dbReference type="InterPro" id="IPR036291">
    <property type="entry name" value="NAD(P)-bd_dom_sf"/>
</dbReference>
<dbReference type="PANTHER" id="PTHR43482:SF1">
    <property type="entry name" value="PROTEIN AST1-RELATED"/>
    <property type="match status" value="1"/>
</dbReference>
<dbReference type="Gene3D" id="3.40.50.720">
    <property type="entry name" value="NAD(P)-binding Rossmann-like Domain"/>
    <property type="match status" value="1"/>
</dbReference>
<comment type="similarity">
    <text evidence="1">Belongs to the zinc-containing alcohol dehydrogenase family. Quinone oxidoreductase subfamily.</text>
</comment>
<gene>
    <name evidence="3" type="ORF">G7084_04840</name>
</gene>
<keyword evidence="1" id="KW-0862">Zinc</keyword>
<dbReference type="NCBIfam" id="TIGR02817">
    <property type="entry name" value="adh_fam_1"/>
    <property type="match status" value="1"/>
</dbReference>
<dbReference type="GO" id="GO:0008270">
    <property type="term" value="F:zinc ion binding"/>
    <property type="evidence" value="ECO:0007669"/>
    <property type="project" value="InterPro"/>
</dbReference>
<dbReference type="InterPro" id="IPR013154">
    <property type="entry name" value="ADH-like_N"/>
</dbReference>
<dbReference type="SMART" id="SM00829">
    <property type="entry name" value="PKS_ER"/>
    <property type="match status" value="1"/>
</dbReference>
<evidence type="ECO:0000313" key="4">
    <source>
        <dbReference type="Proteomes" id="UP000500741"/>
    </source>
</evidence>
<dbReference type="InterPro" id="IPR020843">
    <property type="entry name" value="ER"/>
</dbReference>
<sequence>MKAIGFYEGKALETPDSFLDVDLKTPQLLSNDVLVQVKAISINPIDIKLRQTTKRQTIPKIIGYDAVGIVTSIGNQVTDFMIGDRVYYAGTTQRDGSYAEFQAVDARLVAIAPRNLSDPEAAALPLTALTAYELLFEKFGLTPVANANANQKILIINGAGGVGSIMSQLAEWSGLEVLATSSPRNFAWLKSYGVKYPLDYHQALQPALEQYGIKRVGYIAALHNIIPYLEQFPDLIEPFGHLGTIVGVEQALSLSIFKNLAVSFDWEYMFAKSDYDYNLASQGQILKTITYLVEQGHLKTTLNHAISTGINAINIKKVTQLVENGQTHGKIVVSGPFNA</sequence>
<dbReference type="InterPro" id="IPR014182">
    <property type="entry name" value="ADH_Zn_typ-1"/>
</dbReference>
<evidence type="ECO:0000259" key="2">
    <source>
        <dbReference type="SMART" id="SM00829"/>
    </source>
</evidence>
<dbReference type="EMBL" id="CP049888">
    <property type="protein sequence ID" value="QIL50699.1"/>
    <property type="molecule type" value="Genomic_DNA"/>
</dbReference>
<keyword evidence="1" id="KW-0479">Metal-binding</keyword>
<dbReference type="SUPFAM" id="SSF50129">
    <property type="entry name" value="GroES-like"/>
    <property type="match status" value="1"/>
</dbReference>
<protein>
    <recommendedName>
        <fullName evidence="1">Zinc-type alcohol dehydrogenase-like protein</fullName>
    </recommendedName>
</protein>
<dbReference type="KEGG" id="wco:G7084_04840"/>
<keyword evidence="1" id="KW-0560">Oxidoreductase</keyword>
<dbReference type="AlphaFoldDB" id="A0A6G8B0F5"/>
<evidence type="ECO:0000313" key="3">
    <source>
        <dbReference type="EMBL" id="QIL50699.1"/>
    </source>
</evidence>
<dbReference type="Gene3D" id="3.90.180.10">
    <property type="entry name" value="Medium-chain alcohol dehydrogenases, catalytic domain"/>
    <property type="match status" value="1"/>
</dbReference>
<reference evidence="3 4" key="1">
    <citation type="submission" date="2020-03" db="EMBL/GenBank/DDBJ databases">
        <title>Weissella sp. nov., isolated from Cybister lewisianus.</title>
        <authorList>
            <person name="Hyun D.-W."/>
            <person name="Bae J.-W."/>
        </authorList>
    </citation>
    <scope>NUCLEOTIDE SEQUENCE [LARGE SCALE GENOMIC DNA]</scope>
    <source>
        <strain evidence="3 4">HDW19</strain>
    </source>
</reference>
<feature type="domain" description="Enoyl reductase (ER)" evidence="2">
    <location>
        <begin position="10"/>
        <end position="333"/>
    </location>
</feature>
<dbReference type="CDD" id="cd08252">
    <property type="entry name" value="AL_MDR"/>
    <property type="match status" value="1"/>
</dbReference>
<dbReference type="SUPFAM" id="SSF51735">
    <property type="entry name" value="NAD(P)-binding Rossmann-fold domains"/>
    <property type="match status" value="1"/>
</dbReference>
<dbReference type="GO" id="GO:0016491">
    <property type="term" value="F:oxidoreductase activity"/>
    <property type="evidence" value="ECO:0007669"/>
    <property type="project" value="UniProtKB-KW"/>
</dbReference>
<organism evidence="3 4">
    <name type="scientific">Weissella coleopterorum</name>
    <dbReference type="NCBI Taxonomy" id="2714949"/>
    <lineage>
        <taxon>Bacteria</taxon>
        <taxon>Bacillati</taxon>
        <taxon>Bacillota</taxon>
        <taxon>Bacilli</taxon>
        <taxon>Lactobacillales</taxon>
        <taxon>Lactobacillaceae</taxon>
        <taxon>Weissella</taxon>
    </lineage>
</organism>
<dbReference type="Proteomes" id="UP000500741">
    <property type="component" value="Chromosome"/>
</dbReference>
<dbReference type="Pfam" id="PF08240">
    <property type="entry name" value="ADH_N"/>
    <property type="match status" value="1"/>
</dbReference>
<dbReference type="InterPro" id="IPR052585">
    <property type="entry name" value="Lipid_raft_assoc_Zn_ADH"/>
</dbReference>
<accession>A0A6G8B0F5</accession>
<keyword evidence="4" id="KW-1185">Reference proteome</keyword>
<proteinExistence type="inferred from homology"/>
<dbReference type="RefSeq" id="WP_166010556.1">
    <property type="nucleotide sequence ID" value="NZ_CP049888.1"/>
</dbReference>
<dbReference type="InterPro" id="IPR011032">
    <property type="entry name" value="GroES-like_sf"/>
</dbReference>
<dbReference type="PANTHER" id="PTHR43482">
    <property type="entry name" value="PROTEIN AST1-RELATED"/>
    <property type="match status" value="1"/>
</dbReference>
<name>A0A6G8B0F5_9LACO</name>
<evidence type="ECO:0000256" key="1">
    <source>
        <dbReference type="RuleBase" id="RU364000"/>
    </source>
</evidence>